<name>A0ABS3UL52_9ACTN</name>
<dbReference type="InterPro" id="IPR027417">
    <property type="entry name" value="P-loop_NTPase"/>
</dbReference>
<dbReference type="Proteomes" id="UP000679690">
    <property type="component" value="Unassembled WGS sequence"/>
</dbReference>
<dbReference type="Pfam" id="PF07728">
    <property type="entry name" value="AAA_5"/>
    <property type="match status" value="1"/>
</dbReference>
<sequence>MTVPVKNIAILPYSQLVGQDRLRLALELSYVDPSVGVLASGERGTAKSTTIRAFSVMAFGELPVTLPIGATEDRLLGGLNVEALLRGDNEWQAGLMEQASESAGRMLYVDEVNLLDDHLVNILLDAASTGVLVVQRDNIDRVPLPVRFTLVGTMNPEEGGLRPQLLDRFGLAVAVTSEDHDESRRRIVETVLRFEDEQDNPGSKWLEKAREDDAATRARLAAARERRPSLPITGSLADACARLAGAFNVVGHRGDLVLIRSARARAALLGATSITLDHLRKVAPLALAHRRPLLESGTLRPWTPDDDRRVDEALREVTAD</sequence>
<dbReference type="InterPro" id="IPR011704">
    <property type="entry name" value="ATPase_dyneun-rel_AAA"/>
</dbReference>
<comment type="caution">
    <text evidence="3">The sequence shown here is derived from an EMBL/GenBank/DDBJ whole genome shotgun (WGS) entry which is preliminary data.</text>
</comment>
<dbReference type="InterPro" id="IPR052989">
    <property type="entry name" value="Mg-chelatase_DI-like"/>
</dbReference>
<evidence type="ECO:0000313" key="3">
    <source>
        <dbReference type="EMBL" id="MBO3739166.1"/>
    </source>
</evidence>
<reference evidence="3 4" key="1">
    <citation type="submission" date="2021-03" db="EMBL/GenBank/DDBJ databases">
        <title>Actinoplanes flavus sp. nov., a novel actinomycete isolated from Coconut Palm rhizosphere soil.</title>
        <authorList>
            <person name="Luo X."/>
        </authorList>
    </citation>
    <scope>NUCLEOTIDE SEQUENCE [LARGE SCALE GENOMIC DNA]</scope>
    <source>
        <strain evidence="3 4">NEAU-H7</strain>
    </source>
</reference>
<dbReference type="RefSeq" id="WP_208468328.1">
    <property type="nucleotide sequence ID" value="NZ_JAGFNS010000010.1"/>
</dbReference>
<gene>
    <name evidence="3" type="ORF">J5X75_16690</name>
</gene>
<proteinExistence type="predicted"/>
<protein>
    <submittedName>
        <fullName evidence="3">AAA family ATPase</fullName>
    </submittedName>
</protein>
<organism evidence="3 4">
    <name type="scientific">Actinoplanes flavus</name>
    <dbReference type="NCBI Taxonomy" id="2820290"/>
    <lineage>
        <taxon>Bacteria</taxon>
        <taxon>Bacillati</taxon>
        <taxon>Actinomycetota</taxon>
        <taxon>Actinomycetes</taxon>
        <taxon>Micromonosporales</taxon>
        <taxon>Micromonosporaceae</taxon>
        <taxon>Actinoplanes</taxon>
    </lineage>
</organism>
<accession>A0ABS3UL52</accession>
<evidence type="ECO:0000259" key="1">
    <source>
        <dbReference type="Pfam" id="PF07728"/>
    </source>
</evidence>
<feature type="domain" description="ChlI/MoxR AAA lid" evidence="2">
    <location>
        <begin position="240"/>
        <end position="291"/>
    </location>
</feature>
<feature type="domain" description="ATPase dynein-related AAA" evidence="1">
    <location>
        <begin position="37"/>
        <end position="169"/>
    </location>
</feature>
<dbReference type="Gene3D" id="3.40.50.300">
    <property type="entry name" value="P-loop containing nucleotide triphosphate hydrolases"/>
    <property type="match status" value="1"/>
</dbReference>
<evidence type="ECO:0000313" key="4">
    <source>
        <dbReference type="Proteomes" id="UP000679690"/>
    </source>
</evidence>
<dbReference type="Gene3D" id="1.10.8.80">
    <property type="entry name" value="Magnesium chelatase subunit I, C-Terminal domain"/>
    <property type="match status" value="1"/>
</dbReference>
<dbReference type="PANTHER" id="PTHR35023:SF1">
    <property type="entry name" value="MG-PROTOPORPHYRIN IX CHELATASE"/>
    <property type="match status" value="1"/>
</dbReference>
<dbReference type="SUPFAM" id="SSF52540">
    <property type="entry name" value="P-loop containing nucleoside triphosphate hydrolases"/>
    <property type="match status" value="1"/>
</dbReference>
<dbReference type="PANTHER" id="PTHR35023">
    <property type="entry name" value="CHELATASE-RELATED"/>
    <property type="match status" value="1"/>
</dbReference>
<keyword evidence="4" id="KW-1185">Reference proteome</keyword>
<dbReference type="EMBL" id="JAGFNS010000010">
    <property type="protein sequence ID" value="MBO3739166.1"/>
    <property type="molecule type" value="Genomic_DNA"/>
</dbReference>
<dbReference type="InterPro" id="IPR041628">
    <property type="entry name" value="ChlI/MoxR_AAA_lid"/>
</dbReference>
<evidence type="ECO:0000259" key="2">
    <source>
        <dbReference type="Pfam" id="PF17863"/>
    </source>
</evidence>
<dbReference type="Pfam" id="PF17863">
    <property type="entry name" value="AAA_lid_2"/>
    <property type="match status" value="1"/>
</dbReference>